<accession>A0A835XIG2</accession>
<protein>
    <submittedName>
        <fullName evidence="1">Uncharacterized protein</fullName>
    </submittedName>
</protein>
<keyword evidence="2" id="KW-1185">Reference proteome</keyword>
<proteinExistence type="predicted"/>
<dbReference type="OrthoDB" id="549971at2759"/>
<comment type="caution">
    <text evidence="1">The sequence shown here is derived from an EMBL/GenBank/DDBJ whole genome shotgun (WGS) entry which is preliminary data.</text>
</comment>
<sequence>MLETEGPAEGALLCWDNLKAVVQLADKYDMAAVRCICASFLSIHRAEIGLLVHDLNSPKNDLNAASLIDRYLTYPKLESFLAPVNQVISKSLQASSATEANKVVSRLRKLTDMPDYPELINTSVQTRVLKALTRDLVPVVCPWCQKASRLWGSASDANDKAFECKCGANFGNLPHRWTL</sequence>
<dbReference type="AlphaFoldDB" id="A0A835XIG2"/>
<gene>
    <name evidence="1" type="ORF">HYH03_015971</name>
</gene>
<reference evidence="1" key="1">
    <citation type="journal article" date="2020" name="bioRxiv">
        <title>Comparative genomics of Chlamydomonas.</title>
        <authorList>
            <person name="Craig R.J."/>
            <person name="Hasan A.R."/>
            <person name="Ness R.W."/>
            <person name="Keightley P.D."/>
        </authorList>
    </citation>
    <scope>NUCLEOTIDE SEQUENCE</scope>
    <source>
        <strain evidence="1">CCAP 11/70</strain>
    </source>
</reference>
<dbReference type="Proteomes" id="UP000612055">
    <property type="component" value="Unassembled WGS sequence"/>
</dbReference>
<organism evidence="1 2">
    <name type="scientific">Edaphochlamys debaryana</name>
    <dbReference type="NCBI Taxonomy" id="47281"/>
    <lineage>
        <taxon>Eukaryota</taxon>
        <taxon>Viridiplantae</taxon>
        <taxon>Chlorophyta</taxon>
        <taxon>core chlorophytes</taxon>
        <taxon>Chlorophyceae</taxon>
        <taxon>CS clade</taxon>
        <taxon>Chlamydomonadales</taxon>
        <taxon>Chlamydomonadales incertae sedis</taxon>
        <taxon>Edaphochlamys</taxon>
    </lineage>
</organism>
<name>A0A835XIG2_9CHLO</name>
<dbReference type="EMBL" id="JAEHOE010000132">
    <property type="protein sequence ID" value="KAG2485297.1"/>
    <property type="molecule type" value="Genomic_DNA"/>
</dbReference>
<evidence type="ECO:0000313" key="1">
    <source>
        <dbReference type="EMBL" id="KAG2485297.1"/>
    </source>
</evidence>
<evidence type="ECO:0000313" key="2">
    <source>
        <dbReference type="Proteomes" id="UP000612055"/>
    </source>
</evidence>